<feature type="domain" description="NADAR" evidence="2">
    <location>
        <begin position="86"/>
        <end position="238"/>
    </location>
</feature>
<feature type="region of interest" description="Disordered" evidence="1">
    <location>
        <begin position="1"/>
        <end position="55"/>
    </location>
</feature>
<dbReference type="Pfam" id="PF08719">
    <property type="entry name" value="NADAR"/>
    <property type="match status" value="1"/>
</dbReference>
<feature type="compositionally biased region" description="Polar residues" evidence="1">
    <location>
        <begin position="18"/>
        <end position="40"/>
    </location>
</feature>
<dbReference type="EMBL" id="JAWDJX010000005">
    <property type="protein sequence ID" value="KAK3056659.1"/>
    <property type="molecule type" value="Genomic_DNA"/>
</dbReference>
<accession>A0AAJ0GFQ7</accession>
<name>A0AAJ0GFQ7_9PEZI</name>
<evidence type="ECO:0000256" key="1">
    <source>
        <dbReference type="SAM" id="MobiDB-lite"/>
    </source>
</evidence>
<sequence>MADPQSQTIPHPLELTPSDDNTPSQQPQPQNGIAGETGTTHGSGDGKGPHWIGDNLPSLPEYLQYAQSLAPKVTDKYVLFFGFEGPEPECALQQWYRSTFVTKDEKTGEERKFGTAEQYMMWQKALLMGDEETAGRTLKAEGPGEAKGLGREVTGFKQEIWDRECDRVVEEGQVLKFGQDERLKKILLGTGEREIVETSPNDRLWGVGFNTDEALDHINEWGENKLGKALMRARDRLKTA</sequence>
<dbReference type="NCBIfam" id="TIGR02464">
    <property type="entry name" value="ribofla_fusion"/>
    <property type="match status" value="1"/>
</dbReference>
<reference evidence="3" key="1">
    <citation type="submission" date="2023-04" db="EMBL/GenBank/DDBJ databases">
        <title>Black Yeasts Isolated from many extreme environments.</title>
        <authorList>
            <person name="Coleine C."/>
            <person name="Stajich J.E."/>
            <person name="Selbmann L."/>
        </authorList>
    </citation>
    <scope>NUCLEOTIDE SEQUENCE</scope>
    <source>
        <strain evidence="3">CCFEE 5312</strain>
    </source>
</reference>
<proteinExistence type="predicted"/>
<evidence type="ECO:0000313" key="3">
    <source>
        <dbReference type="EMBL" id="KAK3056659.1"/>
    </source>
</evidence>
<dbReference type="Gene3D" id="1.10.357.40">
    <property type="entry name" value="YbiA-like"/>
    <property type="match status" value="1"/>
</dbReference>
<keyword evidence="4" id="KW-1185">Reference proteome</keyword>
<dbReference type="AlphaFoldDB" id="A0AAJ0GFQ7"/>
<dbReference type="SUPFAM" id="SSF143990">
    <property type="entry name" value="YbiA-like"/>
    <property type="match status" value="1"/>
</dbReference>
<organism evidence="3 4">
    <name type="scientific">Extremus antarcticus</name>
    <dbReference type="NCBI Taxonomy" id="702011"/>
    <lineage>
        <taxon>Eukaryota</taxon>
        <taxon>Fungi</taxon>
        <taxon>Dikarya</taxon>
        <taxon>Ascomycota</taxon>
        <taxon>Pezizomycotina</taxon>
        <taxon>Dothideomycetes</taxon>
        <taxon>Dothideomycetidae</taxon>
        <taxon>Mycosphaerellales</taxon>
        <taxon>Extremaceae</taxon>
        <taxon>Extremus</taxon>
    </lineage>
</organism>
<dbReference type="CDD" id="cd15457">
    <property type="entry name" value="NADAR"/>
    <property type="match status" value="1"/>
</dbReference>
<evidence type="ECO:0000259" key="2">
    <source>
        <dbReference type="Pfam" id="PF08719"/>
    </source>
</evidence>
<evidence type="ECO:0000313" key="4">
    <source>
        <dbReference type="Proteomes" id="UP001271007"/>
    </source>
</evidence>
<dbReference type="InterPro" id="IPR037238">
    <property type="entry name" value="YbiA-like_sf"/>
</dbReference>
<protein>
    <recommendedName>
        <fullName evidence="2">NADAR domain-containing protein</fullName>
    </recommendedName>
</protein>
<comment type="caution">
    <text evidence="3">The sequence shown here is derived from an EMBL/GenBank/DDBJ whole genome shotgun (WGS) entry which is preliminary data.</text>
</comment>
<gene>
    <name evidence="3" type="ORF">LTR09_002452</name>
</gene>
<dbReference type="Proteomes" id="UP001271007">
    <property type="component" value="Unassembled WGS sequence"/>
</dbReference>
<dbReference type="InterPro" id="IPR012816">
    <property type="entry name" value="NADAR"/>
</dbReference>